<dbReference type="Proteomes" id="UP001062846">
    <property type="component" value="Chromosome 7"/>
</dbReference>
<organism evidence="1 2">
    <name type="scientific">Rhododendron molle</name>
    <name type="common">Chinese azalea</name>
    <name type="synonym">Azalea mollis</name>
    <dbReference type="NCBI Taxonomy" id="49168"/>
    <lineage>
        <taxon>Eukaryota</taxon>
        <taxon>Viridiplantae</taxon>
        <taxon>Streptophyta</taxon>
        <taxon>Embryophyta</taxon>
        <taxon>Tracheophyta</taxon>
        <taxon>Spermatophyta</taxon>
        <taxon>Magnoliopsida</taxon>
        <taxon>eudicotyledons</taxon>
        <taxon>Gunneridae</taxon>
        <taxon>Pentapetalae</taxon>
        <taxon>asterids</taxon>
        <taxon>Ericales</taxon>
        <taxon>Ericaceae</taxon>
        <taxon>Ericoideae</taxon>
        <taxon>Rhodoreae</taxon>
        <taxon>Rhododendron</taxon>
    </lineage>
</organism>
<keyword evidence="2" id="KW-1185">Reference proteome</keyword>
<proteinExistence type="predicted"/>
<comment type="caution">
    <text evidence="1">The sequence shown here is derived from an EMBL/GenBank/DDBJ whole genome shotgun (WGS) entry which is preliminary data.</text>
</comment>
<accession>A0ACC0N548</accession>
<evidence type="ECO:0000313" key="1">
    <source>
        <dbReference type="EMBL" id="KAI8548448.1"/>
    </source>
</evidence>
<sequence length="194" mass="20859">MVDTRRRLGSGVDGGVDWGSAVDGGVDWGAGEALELLKSWSAVEGQTEEVIFDHLHATAFQYTPLGRTILGPAQNIKTITKEDLKNYISTHYTASRMVIAASGAVKHEDIVEQVKKLFTKLSTDPTVASELVAKEPAIFTGSEVRIVDDDMPLAQFAVAFNGASWIDPDSIALMVMQSMLGSWNKNTGGGRVSC</sequence>
<reference evidence="1" key="1">
    <citation type="submission" date="2022-02" db="EMBL/GenBank/DDBJ databases">
        <title>Plant Genome Project.</title>
        <authorList>
            <person name="Zhang R.-G."/>
        </authorList>
    </citation>
    <scope>NUCLEOTIDE SEQUENCE</scope>
    <source>
        <strain evidence="1">AT1</strain>
    </source>
</reference>
<gene>
    <name evidence="1" type="ORF">RHMOL_Rhmol07G0274600</name>
</gene>
<dbReference type="EMBL" id="CM046394">
    <property type="protein sequence ID" value="KAI8548448.1"/>
    <property type="molecule type" value="Genomic_DNA"/>
</dbReference>
<protein>
    <submittedName>
        <fullName evidence="1">Uncharacterized protein</fullName>
    </submittedName>
</protein>
<evidence type="ECO:0000313" key="2">
    <source>
        <dbReference type="Proteomes" id="UP001062846"/>
    </source>
</evidence>
<name>A0ACC0N548_RHOML</name>